<keyword evidence="4" id="KW-0678">Repressor</keyword>
<dbReference type="GO" id="GO:0003729">
    <property type="term" value="F:mRNA binding"/>
    <property type="evidence" value="ECO:0007669"/>
    <property type="project" value="TreeGrafter"/>
</dbReference>
<dbReference type="AlphaFoldDB" id="A0A1Y2B9E1"/>
<feature type="region of interest" description="Disordered" evidence="13">
    <location>
        <begin position="616"/>
        <end position="651"/>
    </location>
</feature>
<feature type="compositionally biased region" description="Acidic residues" evidence="13">
    <location>
        <begin position="24"/>
        <end position="35"/>
    </location>
</feature>
<dbReference type="FunFam" id="3.30.70.940:FF:000005">
    <property type="entry name" value="Transcription elongation factor SPT5"/>
    <property type="match status" value="1"/>
</dbReference>
<feature type="domain" description="KOW" evidence="15">
    <location>
        <begin position="232"/>
        <end position="259"/>
    </location>
</feature>
<dbReference type="Pfam" id="PF23284">
    <property type="entry name" value="KOW2_Spt5"/>
    <property type="match status" value="1"/>
</dbReference>
<feature type="region of interest" description="Disordered" evidence="13">
    <location>
        <begin position="689"/>
        <end position="859"/>
    </location>
</feature>
<dbReference type="GO" id="GO:0006368">
    <property type="term" value="P:transcription elongation by RNA polymerase II"/>
    <property type="evidence" value="ECO:0007669"/>
    <property type="project" value="TreeGrafter"/>
</dbReference>
<comment type="similarity">
    <text evidence="2 12">Belongs to the SPT5 family.</text>
</comment>
<dbReference type="Pfam" id="PF11942">
    <property type="entry name" value="Spt5_N"/>
    <property type="match status" value="1"/>
</dbReference>
<evidence type="ECO:0000256" key="3">
    <source>
        <dbReference type="ARBA" id="ARBA00020181"/>
    </source>
</evidence>
<evidence type="ECO:0000256" key="7">
    <source>
        <dbReference type="ARBA" id="ARBA00023015"/>
    </source>
</evidence>
<organism evidence="16 17">
    <name type="scientific">Neocallimastix californiae</name>
    <dbReference type="NCBI Taxonomy" id="1754190"/>
    <lineage>
        <taxon>Eukaryota</taxon>
        <taxon>Fungi</taxon>
        <taxon>Fungi incertae sedis</taxon>
        <taxon>Chytridiomycota</taxon>
        <taxon>Chytridiomycota incertae sedis</taxon>
        <taxon>Neocallimastigomycetes</taxon>
        <taxon>Neocallimastigales</taxon>
        <taxon>Neocallimastigaceae</taxon>
        <taxon>Neocallimastix</taxon>
    </lineage>
</organism>
<dbReference type="Pfam" id="PF23291">
    <property type="entry name" value="KOW4_SPT5"/>
    <property type="match status" value="1"/>
</dbReference>
<dbReference type="PANTHER" id="PTHR11125:SF7">
    <property type="entry name" value="TRANSCRIPTION ELONGATION FACTOR SPT5"/>
    <property type="match status" value="1"/>
</dbReference>
<dbReference type="Pfam" id="PF23290">
    <property type="entry name" value="KOW5_SPT5"/>
    <property type="match status" value="1"/>
</dbReference>
<dbReference type="Gene3D" id="2.30.30.30">
    <property type="match status" value="3"/>
</dbReference>
<keyword evidence="7" id="KW-0805">Transcription regulation</keyword>
<feature type="compositionally biased region" description="Low complexity" evidence="13">
    <location>
        <begin position="814"/>
        <end position="827"/>
    </location>
</feature>
<keyword evidence="16" id="KW-0251">Elongation factor</keyword>
<dbReference type="STRING" id="1754190.A0A1Y2B9E1"/>
<keyword evidence="17" id="KW-1185">Reference proteome</keyword>
<keyword evidence="8" id="KW-0010">Activator</keyword>
<evidence type="ECO:0000259" key="15">
    <source>
        <dbReference type="SMART" id="SM00739"/>
    </source>
</evidence>
<dbReference type="InterPro" id="IPR041978">
    <property type="entry name" value="KOW_Spt5_5"/>
</dbReference>
<dbReference type="InterPro" id="IPR039659">
    <property type="entry name" value="SPT5"/>
</dbReference>
<comment type="function">
    <text evidence="11 12">The SPT4-SPT5 complex mediates both activation and inhibition of transcription elongation, and plays a role in pre-mRNA processing. This complex seems to be important for the stability of the RNA polymerase II elongation machinery on the chromatin template but not for the inherent ability of this machinery to translocate down the gene.</text>
</comment>
<sequence>MSDSERDFSSDEEQDTKEVKHEEEYEEDDDYDEEYEHPTKKSRSARNMFIDTEAAVDDEEEEEEEEEDYERTEAASIEKSYLDERSHRQLDRSRQYQDEMDAEELAEQINQRYKSQSQGFRGNVDHVPQNLLMPDVKDPKLWCIRCKPGKERDIVFNMMRKYFDMEYSQHPVQILSIFTRDNLKGYLYVESESKAFVQRAIEQTNNVYMSRMTLVPIKEMTDVLTIRGKESEIKPGSWARVKRGKYAGDLCQIIEISESTDAVRIKIIPRLELKKKGIMGDKKRKKETERPPQKLFNPNDVDKSDHQLSKSKGYWIYGSDMFNKEGYLEKEMKIISLDINGINPTLDEITKFSGGAIGENQMDLAELSITSGSAIASTEDFFVGEHVEVTEGELINLHGIVKSVDNEIVSIIPADSEELDTGLLTFPANQLRKRFLEGDHVKVINGKHKDETGLVLKIVGSIITVLSDLTLKEIVVFSKDLRAATEITSTVSTIGPYDIHDLVQIGYNNVGVIIKIDRDMCKVLDNYGQVQQISSKNLGQKHNRKALATDAHGNTISPGDTVQTTDLQKRKAVILHVYRGLAFLYSREYPENEGVFYEKTDNILLVNGKNMKVPFGSYSKRNNSQNRNNRRNNFGGRGGGRGRRGRDSILGKTVTLKSGPFKGYLGIVKDCTDDMVRVELHTNSKIIPTERSNVQLQGENQDNQNHYGGYSGRISDGGRTPMYSGAKTPRTPSYRYDGSTPNPYSDGSKTPAWDAGSRTPGYSMGSKTPAWDADSSANSRNNYGQSSYSNSLSDNADVETPYNPTTPAPFTPSIPQTPGGIPSTPGGPLYPNAGSVRPTTPYTPADYTPGTQFTNPATPFMPTGGDYALSEVDEILPTVTDDWATEEIEVTIVPCEEDRFNYGVYDGQHGVIEKVERHNCRVILNQNNSVLDIPTKFLKPVYPDKKKQQVKIISGKYKNKIGNLHSIDGSDAIVRMLNASDITILNLNMLAKYHPLIIKE</sequence>
<keyword evidence="10 12" id="KW-0539">Nucleus</keyword>
<dbReference type="Pfam" id="PF12815">
    <property type="entry name" value="CTD"/>
    <property type="match status" value="1"/>
</dbReference>
<dbReference type="CDD" id="cd06082">
    <property type="entry name" value="KOW_Spt5_2"/>
    <property type="match status" value="1"/>
</dbReference>
<dbReference type="CDD" id="cd06083">
    <property type="entry name" value="KOW_Spt5_3"/>
    <property type="match status" value="1"/>
</dbReference>
<dbReference type="InterPro" id="IPR041977">
    <property type="entry name" value="KOW_Spt5_4"/>
</dbReference>
<feature type="domain" description="KOW" evidence="15">
    <location>
        <begin position="943"/>
        <end position="970"/>
    </location>
</feature>
<evidence type="ECO:0000313" key="17">
    <source>
        <dbReference type="Proteomes" id="UP000193920"/>
    </source>
</evidence>
<dbReference type="InterPro" id="IPR041973">
    <property type="entry name" value="KOW_Spt5_1"/>
</dbReference>
<dbReference type="Gene3D" id="3.30.70.940">
    <property type="entry name" value="NusG, N-terminal domain"/>
    <property type="match status" value="1"/>
</dbReference>
<feature type="compositionally biased region" description="Low complexity" evidence="13">
    <location>
        <begin position="838"/>
        <end position="851"/>
    </location>
</feature>
<keyword evidence="6" id="KW-0677">Repeat</keyword>
<evidence type="ECO:0000256" key="8">
    <source>
        <dbReference type="ARBA" id="ARBA00023159"/>
    </source>
</evidence>
<feature type="compositionally biased region" description="Polar residues" evidence="13">
    <location>
        <begin position="775"/>
        <end position="794"/>
    </location>
</feature>
<dbReference type="CDD" id="cd06085">
    <property type="entry name" value="KOW_Spt5_5"/>
    <property type="match status" value="1"/>
</dbReference>
<dbReference type="GO" id="GO:0003746">
    <property type="term" value="F:translation elongation factor activity"/>
    <property type="evidence" value="ECO:0007669"/>
    <property type="project" value="UniProtKB-KW"/>
</dbReference>
<evidence type="ECO:0000256" key="5">
    <source>
        <dbReference type="ARBA" id="ARBA00022553"/>
    </source>
</evidence>
<dbReference type="GO" id="GO:0032044">
    <property type="term" value="C:DSIF complex"/>
    <property type="evidence" value="ECO:0007669"/>
    <property type="project" value="TreeGrafter"/>
</dbReference>
<dbReference type="InterPro" id="IPR057936">
    <property type="entry name" value="KOWx_Spt5"/>
</dbReference>
<dbReference type="InterPro" id="IPR017071">
    <property type="entry name" value="TF_Spt5_eukaryote"/>
</dbReference>
<name>A0A1Y2B9E1_9FUNG</name>
<dbReference type="EMBL" id="MCOG01000171">
    <property type="protein sequence ID" value="ORY31097.1"/>
    <property type="molecule type" value="Genomic_DNA"/>
</dbReference>
<feature type="compositionally biased region" description="Polar residues" evidence="13">
    <location>
        <begin position="739"/>
        <end position="748"/>
    </location>
</feature>
<dbReference type="InterPro" id="IPR005824">
    <property type="entry name" value="KOW"/>
</dbReference>
<dbReference type="CDD" id="cd06081">
    <property type="entry name" value="KOW_Spt5_1"/>
    <property type="match status" value="1"/>
</dbReference>
<feature type="region of interest" description="Disordered" evidence="13">
    <location>
        <begin position="279"/>
        <end position="305"/>
    </location>
</feature>
<dbReference type="Pfam" id="PF23287">
    <property type="entry name" value="KOW7_SPT5"/>
    <property type="match status" value="1"/>
</dbReference>
<feature type="domain" description="KOW" evidence="15">
    <location>
        <begin position="434"/>
        <end position="461"/>
    </location>
</feature>
<dbReference type="InterPro" id="IPR041975">
    <property type="entry name" value="KOW_Spt5_2"/>
</dbReference>
<dbReference type="GO" id="GO:0032784">
    <property type="term" value="P:regulation of DNA-templated transcription elongation"/>
    <property type="evidence" value="ECO:0007669"/>
    <property type="project" value="InterPro"/>
</dbReference>
<keyword evidence="9 12" id="KW-0804">Transcription</keyword>
<dbReference type="Pfam" id="PF23042">
    <property type="entry name" value="KOW1_SPT5"/>
    <property type="match status" value="1"/>
</dbReference>
<feature type="region of interest" description="Disordered" evidence="13">
    <location>
        <begin position="1"/>
        <end position="97"/>
    </location>
</feature>
<feature type="domain" description="KOW" evidence="15">
    <location>
        <begin position="380"/>
        <end position="407"/>
    </location>
</feature>
<feature type="compositionally biased region" description="Basic and acidic residues" evidence="13">
    <location>
        <begin position="80"/>
        <end position="97"/>
    </location>
</feature>
<evidence type="ECO:0000256" key="1">
    <source>
        <dbReference type="ARBA" id="ARBA00004123"/>
    </source>
</evidence>
<proteinExistence type="inferred from homology"/>
<accession>A0A1Y2B9E1</accession>
<dbReference type="PIRSF" id="PIRSF036945">
    <property type="entry name" value="Spt5"/>
    <property type="match status" value="1"/>
</dbReference>
<dbReference type="InterPro" id="IPR057934">
    <property type="entry name" value="KOW_Spt5_7"/>
</dbReference>
<dbReference type="SUPFAM" id="SSF50104">
    <property type="entry name" value="Translation proteins SH3-like domain"/>
    <property type="match status" value="1"/>
</dbReference>
<feature type="compositionally biased region" description="Acidic residues" evidence="13">
    <location>
        <begin position="54"/>
        <end position="70"/>
    </location>
</feature>
<gene>
    <name evidence="16" type="ORF">LY90DRAFT_423827</name>
</gene>
<dbReference type="InterPro" id="IPR008991">
    <property type="entry name" value="Translation_prot_SH3-like_sf"/>
</dbReference>
<evidence type="ECO:0000259" key="14">
    <source>
        <dbReference type="SMART" id="SM00738"/>
    </source>
</evidence>
<evidence type="ECO:0000256" key="10">
    <source>
        <dbReference type="ARBA" id="ARBA00023242"/>
    </source>
</evidence>
<evidence type="ECO:0000256" key="13">
    <source>
        <dbReference type="SAM" id="MobiDB-lite"/>
    </source>
</evidence>
<dbReference type="Pfam" id="PF03439">
    <property type="entry name" value="Spt5-NGN"/>
    <property type="match status" value="1"/>
</dbReference>
<feature type="domain" description="NusG-like N-terminal" evidence="14">
    <location>
        <begin position="138"/>
        <end position="227"/>
    </location>
</feature>
<feature type="compositionally biased region" description="Polar residues" evidence="13">
    <location>
        <begin position="689"/>
        <end position="706"/>
    </location>
</feature>
<keyword evidence="16" id="KW-0648">Protein biosynthesis</keyword>
<dbReference type="SMART" id="SM00738">
    <property type="entry name" value="NGN"/>
    <property type="match status" value="1"/>
</dbReference>
<evidence type="ECO:0000256" key="11">
    <source>
        <dbReference type="ARBA" id="ARBA00024691"/>
    </source>
</evidence>
<evidence type="ECO:0000256" key="9">
    <source>
        <dbReference type="ARBA" id="ARBA00023163"/>
    </source>
</evidence>
<dbReference type="CDD" id="cd06084">
    <property type="entry name" value="KOW_Spt5_4"/>
    <property type="match status" value="1"/>
</dbReference>
<dbReference type="GO" id="GO:0006357">
    <property type="term" value="P:regulation of transcription by RNA polymerase II"/>
    <property type="evidence" value="ECO:0007669"/>
    <property type="project" value="InterPro"/>
</dbReference>
<evidence type="ECO:0000256" key="4">
    <source>
        <dbReference type="ARBA" id="ARBA00022491"/>
    </source>
</evidence>
<dbReference type="Pfam" id="PF23037">
    <property type="entry name" value="KOWx_SPT5"/>
    <property type="match status" value="1"/>
</dbReference>
<dbReference type="SMART" id="SM00739">
    <property type="entry name" value="KOW"/>
    <property type="match status" value="5"/>
</dbReference>
<dbReference type="CDD" id="cd09888">
    <property type="entry name" value="NGN_Euk"/>
    <property type="match status" value="1"/>
</dbReference>
<reference evidence="16 17" key="1">
    <citation type="submission" date="2016-08" db="EMBL/GenBank/DDBJ databases">
        <title>A Parts List for Fungal Cellulosomes Revealed by Comparative Genomics.</title>
        <authorList>
            <consortium name="DOE Joint Genome Institute"/>
            <person name="Haitjema C.H."/>
            <person name="Gilmore S.P."/>
            <person name="Henske J.K."/>
            <person name="Solomon K.V."/>
            <person name="De Groot R."/>
            <person name="Kuo A."/>
            <person name="Mondo S.J."/>
            <person name="Salamov A.A."/>
            <person name="Labutti K."/>
            <person name="Zhao Z."/>
            <person name="Chiniquy J."/>
            <person name="Barry K."/>
            <person name="Brewer H.M."/>
            <person name="Purvine S.O."/>
            <person name="Wright A.T."/>
            <person name="Boxma B."/>
            <person name="Van Alen T."/>
            <person name="Hackstein J.H."/>
            <person name="Baker S.E."/>
            <person name="Grigoriev I.V."/>
            <person name="O'Malley M.A."/>
        </authorList>
    </citation>
    <scope>NUCLEOTIDE SEQUENCE [LARGE SCALE GENOMIC DNA]</scope>
    <source>
        <strain evidence="16 17">G1</strain>
    </source>
</reference>
<evidence type="ECO:0000313" key="16">
    <source>
        <dbReference type="EMBL" id="ORY31097.1"/>
    </source>
</evidence>
<dbReference type="InterPro" id="IPR005100">
    <property type="entry name" value="NGN-domain"/>
</dbReference>
<protein>
    <recommendedName>
        <fullName evidence="3 12">Transcription elongation factor SPT5</fullName>
    </recommendedName>
</protein>
<dbReference type="InterPro" id="IPR039385">
    <property type="entry name" value="NGN_Euk"/>
</dbReference>
<dbReference type="PANTHER" id="PTHR11125">
    <property type="entry name" value="SUPPRESSOR OF TY 5"/>
    <property type="match status" value="1"/>
</dbReference>
<evidence type="ECO:0000256" key="2">
    <source>
        <dbReference type="ARBA" id="ARBA00006956"/>
    </source>
</evidence>
<dbReference type="InterPro" id="IPR006645">
    <property type="entry name" value="NGN-like_dom"/>
</dbReference>
<dbReference type="InterPro" id="IPR041976">
    <property type="entry name" value="KOW_Spt5_3"/>
</dbReference>
<evidence type="ECO:0000256" key="12">
    <source>
        <dbReference type="PIRNR" id="PIRNR036945"/>
    </source>
</evidence>
<feature type="compositionally biased region" description="Low complexity" evidence="13">
    <location>
        <begin position="621"/>
        <end position="634"/>
    </location>
</feature>
<dbReference type="InterPro" id="IPR036735">
    <property type="entry name" value="NGN_dom_sf"/>
</dbReference>
<dbReference type="Proteomes" id="UP000193920">
    <property type="component" value="Unassembled WGS sequence"/>
</dbReference>
<dbReference type="InterPro" id="IPR022581">
    <property type="entry name" value="Spt5_N"/>
</dbReference>
<dbReference type="OrthoDB" id="28901at2759"/>
<feature type="domain" description="KOW" evidence="15">
    <location>
        <begin position="647"/>
        <end position="674"/>
    </location>
</feature>
<keyword evidence="5" id="KW-0597">Phosphoprotein</keyword>
<comment type="subcellular location">
    <subcellularLocation>
        <location evidence="1 12">Nucleus</location>
    </subcellularLocation>
</comment>
<comment type="caution">
    <text evidence="16">The sequence shown here is derived from an EMBL/GenBank/DDBJ whole genome shotgun (WGS) entry which is preliminary data.</text>
</comment>
<evidence type="ECO:0000256" key="6">
    <source>
        <dbReference type="ARBA" id="ARBA00022737"/>
    </source>
</evidence>
<dbReference type="InterPro" id="IPR014722">
    <property type="entry name" value="Rib_uL2_dom2"/>
</dbReference>
<feature type="compositionally biased region" description="Basic and acidic residues" evidence="13">
    <location>
        <begin position="279"/>
        <end position="292"/>
    </location>
</feature>